<dbReference type="InterPro" id="IPR050722">
    <property type="entry name" value="Pyruvate:ferred/Flavod_OxRd"/>
</dbReference>
<dbReference type="SUPFAM" id="SSF52922">
    <property type="entry name" value="TK C-terminal domain-like"/>
    <property type="match status" value="1"/>
</dbReference>
<evidence type="ECO:0000313" key="2">
    <source>
        <dbReference type="Proteomes" id="UP000186817"/>
    </source>
</evidence>
<dbReference type="PANTHER" id="PTHR32154">
    <property type="entry name" value="PYRUVATE-FLAVODOXIN OXIDOREDUCTASE-RELATED"/>
    <property type="match status" value="1"/>
</dbReference>
<dbReference type="InterPro" id="IPR009014">
    <property type="entry name" value="Transketo_C/PFOR_II"/>
</dbReference>
<sequence>MGSGAGVVEEYLAKMGDKAKDCGILNVHLYRRYREEEVAVRILRRMVSLCTSLQRAKCSANVINGRYGLSSKDFTPGMVDAIYNNLRSRSPKHPFTVGLEDVGSPDVTHYSLPFDRMETVPSHTKQCIFWGFGSVPRLCLSHHGLKVHHMNEKVSTKGRLSMGPVENQWSTPTCVCRLGFSFAAIGHARRNTPLYAQGYFKYDALKFDMKISVMYW</sequence>
<reference evidence="1 2" key="1">
    <citation type="submission" date="2016-02" db="EMBL/GenBank/DDBJ databases">
        <title>Genome analysis of coral dinoflagellate symbionts highlights evolutionary adaptations to a symbiotic lifestyle.</title>
        <authorList>
            <person name="Aranda M."/>
            <person name="Li Y."/>
            <person name="Liew Y.J."/>
            <person name="Baumgarten S."/>
            <person name="Simakov O."/>
            <person name="Wilson M."/>
            <person name="Piel J."/>
            <person name="Ashoor H."/>
            <person name="Bougouffa S."/>
            <person name="Bajic V.B."/>
            <person name="Ryu T."/>
            <person name="Ravasi T."/>
            <person name="Bayer T."/>
            <person name="Micklem G."/>
            <person name="Kim H."/>
            <person name="Bhak J."/>
            <person name="Lajeunesse T.C."/>
            <person name="Voolstra C.R."/>
        </authorList>
    </citation>
    <scope>NUCLEOTIDE SEQUENCE [LARGE SCALE GENOMIC DNA]</scope>
    <source>
        <strain evidence="1 2">CCMP2467</strain>
    </source>
</reference>
<proteinExistence type="predicted"/>
<evidence type="ECO:0000313" key="1">
    <source>
        <dbReference type="EMBL" id="OLQ15389.1"/>
    </source>
</evidence>
<dbReference type="PANTHER" id="PTHR32154:SF0">
    <property type="entry name" value="PYRUVATE-FLAVODOXIN OXIDOREDUCTASE-RELATED"/>
    <property type="match status" value="1"/>
</dbReference>
<dbReference type="Proteomes" id="UP000186817">
    <property type="component" value="Unassembled WGS sequence"/>
</dbReference>
<comment type="caution">
    <text evidence="1">The sequence shown here is derived from an EMBL/GenBank/DDBJ whole genome shotgun (WGS) entry which is preliminary data.</text>
</comment>
<dbReference type="GO" id="GO:0006979">
    <property type="term" value="P:response to oxidative stress"/>
    <property type="evidence" value="ECO:0007669"/>
    <property type="project" value="TreeGrafter"/>
</dbReference>
<keyword evidence="2" id="KW-1185">Reference proteome</keyword>
<keyword evidence="1" id="KW-0670">Pyruvate</keyword>
<protein>
    <submittedName>
        <fullName evidence="1">Pyruvate dehydrogenase [NADP(+)], mitochondrial</fullName>
    </submittedName>
</protein>
<organism evidence="1 2">
    <name type="scientific">Symbiodinium microadriaticum</name>
    <name type="common">Dinoflagellate</name>
    <name type="synonym">Zooxanthella microadriatica</name>
    <dbReference type="NCBI Taxonomy" id="2951"/>
    <lineage>
        <taxon>Eukaryota</taxon>
        <taxon>Sar</taxon>
        <taxon>Alveolata</taxon>
        <taxon>Dinophyceae</taxon>
        <taxon>Suessiales</taxon>
        <taxon>Symbiodiniaceae</taxon>
        <taxon>Symbiodinium</taxon>
    </lineage>
</organism>
<dbReference type="AlphaFoldDB" id="A0A1Q9F713"/>
<name>A0A1Q9F713_SYMMI</name>
<gene>
    <name evidence="1" type="primary">PNO</name>
    <name evidence="1" type="ORF">AK812_SmicGene426</name>
</gene>
<dbReference type="EMBL" id="LSRX01000004">
    <property type="protein sequence ID" value="OLQ15389.1"/>
    <property type="molecule type" value="Genomic_DNA"/>
</dbReference>
<dbReference type="Gene3D" id="3.40.50.920">
    <property type="match status" value="1"/>
</dbReference>
<accession>A0A1Q9F713</accession>